<gene>
    <name evidence="2" type="ORF">GGU10DRAFT_310662</name>
</gene>
<organism evidence="2 3">
    <name type="scientific">Lentinula aff. detonsa</name>
    <dbReference type="NCBI Taxonomy" id="2804958"/>
    <lineage>
        <taxon>Eukaryota</taxon>
        <taxon>Fungi</taxon>
        <taxon>Dikarya</taxon>
        <taxon>Basidiomycota</taxon>
        <taxon>Agaricomycotina</taxon>
        <taxon>Agaricomycetes</taxon>
        <taxon>Agaricomycetidae</taxon>
        <taxon>Agaricales</taxon>
        <taxon>Marasmiineae</taxon>
        <taxon>Omphalotaceae</taxon>
        <taxon>Lentinula</taxon>
    </lineage>
</organism>
<feature type="compositionally biased region" description="Basic residues" evidence="1">
    <location>
        <begin position="274"/>
        <end position="285"/>
    </location>
</feature>
<evidence type="ECO:0000313" key="3">
    <source>
        <dbReference type="Proteomes" id="UP001163798"/>
    </source>
</evidence>
<protein>
    <submittedName>
        <fullName evidence="2">Uncharacterized protein</fullName>
    </submittedName>
</protein>
<feature type="compositionally biased region" description="Polar residues" evidence="1">
    <location>
        <begin position="643"/>
        <end position="654"/>
    </location>
</feature>
<dbReference type="EMBL" id="MU793310">
    <property type="protein sequence ID" value="KAJ3786627.1"/>
    <property type="molecule type" value="Genomic_DNA"/>
</dbReference>
<proteinExistence type="predicted"/>
<feature type="compositionally biased region" description="Low complexity" evidence="1">
    <location>
        <begin position="706"/>
        <end position="724"/>
    </location>
</feature>
<feature type="region of interest" description="Disordered" evidence="1">
    <location>
        <begin position="255"/>
        <end position="320"/>
    </location>
</feature>
<feature type="compositionally biased region" description="Basic and acidic residues" evidence="1">
    <location>
        <begin position="951"/>
        <end position="985"/>
    </location>
</feature>
<feature type="compositionally biased region" description="Polar residues" evidence="1">
    <location>
        <begin position="394"/>
        <end position="404"/>
    </location>
</feature>
<comment type="caution">
    <text evidence="2">The sequence shown here is derived from an EMBL/GenBank/DDBJ whole genome shotgun (WGS) entry which is preliminary data.</text>
</comment>
<dbReference type="Proteomes" id="UP001163798">
    <property type="component" value="Unassembled WGS sequence"/>
</dbReference>
<feature type="compositionally biased region" description="Polar residues" evidence="1">
    <location>
        <begin position="255"/>
        <end position="265"/>
    </location>
</feature>
<keyword evidence="3" id="KW-1185">Reference proteome</keyword>
<feature type="region of interest" description="Disordered" evidence="1">
    <location>
        <begin position="496"/>
        <end position="520"/>
    </location>
</feature>
<feature type="region of interest" description="Disordered" evidence="1">
    <location>
        <begin position="830"/>
        <end position="897"/>
    </location>
</feature>
<feature type="compositionally biased region" description="Acidic residues" evidence="1">
    <location>
        <begin position="297"/>
        <end position="306"/>
    </location>
</feature>
<evidence type="ECO:0000313" key="2">
    <source>
        <dbReference type="EMBL" id="KAJ3786627.1"/>
    </source>
</evidence>
<sequence>MSDGDIVANSELLMEPSSTDVLSGTDARLFDGYVNSLQQEIAASYRSEHLSPARLSPLRRSPRLSKAAEVSLAADDTETSRGEAAGIEDEEILGPSRPLTPETEGLIQDEPTSVLASRIMRAHDNPSPPPQSPEILNLPTLSLPFPLTPSNESSNITNTHSISTPISKLLEDVYQSSISSSFPLNNLETPTKSRPLNNISDVSVEALVISSSTKLQPNVSSIVTTDSVPADTLDEQAVADALVLSADEAETVNSKSAYTIPSLDTQADESSHQPLRRSTRPRRSTARYLSPMRTEDLEFDPSETDESSLSNETKNDVETKITSPRRRTITLAANNAQTFEPLLFNDQPRSRSPIRNLTSKTRRELGSLSPGSSTILKSLLPAASPLREELETEPASTQPSSEALSTPVRPTPPVRFTSPTRKTSPIKLQFQTTDLHNLNGTPARRIPIQAAVASGQMSAQRAARLLFNSSAAASSSRPVFNIPSTDSPMRRILLHDDNLNGSPTKKLPGSPVRSLSVEPKPVEPVRLKKRSESVEPISFKTQGKILRKASPFSRSVESVPLPSNSNLSLQPTIPEEGPNTGGENLQRPAARAGQASAEKSHFKQTTSRIPRIGLKPYARPPVSSALKRQEKTVNMRMVDSSKPHSSSVIKPQTFNPLPSSRSRIPSNIPVSSPVKRAPIPSTPTSLKRKRSPLESVSPTKSTPVVLLSRRLPGPSSSPAKKPPATQLRVVSESDNILPSRSSAGYSGLPGTEGLKTAIEPSSSEADTTTAHPLATLRMVSKSDGILPDRSTVISTSPRVAVIVEQTSSVPSLPSLPTPSQLAVVSSSAAPVAADPSPDTVPDSFTPAEPQIPSSADTADLTFRRTTRSNSNGTVPTKPINSSRPPPARRKNIPMFINTGPFSGMTALALRTLTESNTTKNKEYATVLLQTEVIRREGARPESPGMNVKSISQKEKEAKTRERSDRAERRAKHENSESKEDEHGISEDEDRENAWGGLIKSKHAWGSGDEEEYGTPVQHMKRLQPNEEVLEEEEYDKKRVKWDRGLYKEIYLDEIQPRTSHARIPQESVRKGCLAHTGKARPLDNLGNLPNAESPLKDIQPENIIVKKFVYDNDVVEPVAPAPAPVKTRSKSKKSR</sequence>
<feature type="compositionally biased region" description="Low complexity" evidence="1">
    <location>
        <begin position="560"/>
        <end position="569"/>
    </location>
</feature>
<feature type="region of interest" description="Disordered" evidence="1">
    <location>
        <begin position="550"/>
        <end position="749"/>
    </location>
</feature>
<dbReference type="AlphaFoldDB" id="A0AA38KWV9"/>
<feature type="compositionally biased region" description="Polar residues" evidence="1">
    <location>
        <begin position="732"/>
        <end position="744"/>
    </location>
</feature>
<feature type="compositionally biased region" description="Low complexity" evidence="1">
    <location>
        <begin position="655"/>
        <end position="674"/>
    </location>
</feature>
<reference evidence="2" key="1">
    <citation type="submission" date="2022-08" db="EMBL/GenBank/DDBJ databases">
        <authorList>
            <consortium name="DOE Joint Genome Institute"/>
            <person name="Min B."/>
            <person name="Riley R."/>
            <person name="Sierra-Patev S."/>
            <person name="Naranjo-Ortiz M."/>
            <person name="Looney B."/>
            <person name="Konkel Z."/>
            <person name="Slot J.C."/>
            <person name="Sakamoto Y."/>
            <person name="Steenwyk J.L."/>
            <person name="Rokas A."/>
            <person name="Carro J."/>
            <person name="Camarero S."/>
            <person name="Ferreira P."/>
            <person name="Molpeceres G."/>
            <person name="Ruiz-Duenas F.J."/>
            <person name="Serrano A."/>
            <person name="Henrissat B."/>
            <person name="Drula E."/>
            <person name="Hughes K.W."/>
            <person name="Mata J.L."/>
            <person name="Ishikawa N.K."/>
            <person name="Vargas-Isla R."/>
            <person name="Ushijima S."/>
            <person name="Smith C.A."/>
            <person name="Ahrendt S."/>
            <person name="Andreopoulos W."/>
            <person name="He G."/>
            <person name="Labutti K."/>
            <person name="Lipzen A."/>
            <person name="Ng V."/>
            <person name="Sandor L."/>
            <person name="Barry K."/>
            <person name="Martinez A.T."/>
            <person name="Xiao Y."/>
            <person name="Gibbons J.G."/>
            <person name="Terashima K."/>
            <person name="Hibbett D.S."/>
            <person name="Grigoriev I.V."/>
        </authorList>
    </citation>
    <scope>NUCLEOTIDE SEQUENCE</scope>
    <source>
        <strain evidence="2">TFB10291</strain>
    </source>
</reference>
<evidence type="ECO:0000256" key="1">
    <source>
        <dbReference type="SAM" id="MobiDB-lite"/>
    </source>
</evidence>
<feature type="region of interest" description="Disordered" evidence="1">
    <location>
        <begin position="345"/>
        <end position="373"/>
    </location>
</feature>
<accession>A0AA38KWV9</accession>
<feature type="region of interest" description="Disordered" evidence="1">
    <location>
        <begin position="934"/>
        <end position="1034"/>
    </location>
</feature>
<feature type="region of interest" description="Disordered" evidence="1">
    <location>
        <begin position="386"/>
        <end position="421"/>
    </location>
</feature>
<feature type="compositionally biased region" description="Low complexity" evidence="1">
    <location>
        <begin position="830"/>
        <end position="843"/>
    </location>
</feature>
<name>A0AA38KWV9_9AGAR</name>
<feature type="compositionally biased region" description="Polar residues" evidence="1">
    <location>
        <begin position="867"/>
        <end position="882"/>
    </location>
</feature>